<dbReference type="InterPro" id="IPR003663">
    <property type="entry name" value="Sugar/inositol_transpt"/>
</dbReference>
<dbReference type="PANTHER" id="PTHR48021:SF1">
    <property type="entry name" value="GH07001P-RELATED"/>
    <property type="match status" value="1"/>
</dbReference>
<dbReference type="PROSITE" id="PS50850">
    <property type="entry name" value="MFS"/>
    <property type="match status" value="1"/>
</dbReference>
<feature type="transmembrane region" description="Helical" evidence="7">
    <location>
        <begin position="427"/>
        <end position="455"/>
    </location>
</feature>
<feature type="transmembrane region" description="Helical" evidence="7">
    <location>
        <begin position="122"/>
        <end position="142"/>
    </location>
</feature>
<feature type="transmembrane region" description="Helical" evidence="7">
    <location>
        <begin position="232"/>
        <end position="253"/>
    </location>
</feature>
<dbReference type="InterPro" id="IPR044775">
    <property type="entry name" value="MFS_ERD6/Tret1-like"/>
</dbReference>
<feature type="domain" description="Major facilitator superfamily (MFS) profile" evidence="8">
    <location>
        <begin position="80"/>
        <end position="521"/>
    </location>
</feature>
<evidence type="ECO:0000256" key="4">
    <source>
        <dbReference type="ARBA" id="ARBA00023136"/>
    </source>
</evidence>
<feature type="region of interest" description="Disordered" evidence="6">
    <location>
        <begin position="44"/>
        <end position="64"/>
    </location>
</feature>
<keyword evidence="5" id="KW-0813">Transport</keyword>
<dbReference type="SUPFAM" id="SSF103473">
    <property type="entry name" value="MFS general substrate transporter"/>
    <property type="match status" value="1"/>
</dbReference>
<dbReference type="CDD" id="cd17358">
    <property type="entry name" value="MFS_GLUT6_8_Class3_like"/>
    <property type="match status" value="1"/>
</dbReference>
<evidence type="ECO:0000259" key="8">
    <source>
        <dbReference type="PROSITE" id="PS50850"/>
    </source>
</evidence>
<dbReference type="Gene3D" id="1.20.1250.20">
    <property type="entry name" value="MFS general substrate transporter like domains"/>
    <property type="match status" value="1"/>
</dbReference>
<feature type="transmembrane region" description="Helical" evidence="7">
    <location>
        <begin position="149"/>
        <end position="169"/>
    </location>
</feature>
<keyword evidence="3 7" id="KW-1133">Transmembrane helix</keyword>
<proteinExistence type="inferred from homology"/>
<comment type="similarity">
    <text evidence="5">Belongs to the major facilitator superfamily. Sugar transporter (TC 2.A.1.1) family.</text>
</comment>
<sequence length="586" mass="63577">MMSNENNTGSGTTTTPAVLTLPKLRKVSRPHRFSIDYYGFPRINDDSDDSNPDSEGGAKKNMEFGNMEDLRGNRALQYLATFAANMGAFAFGTALSYPSTALPSLREDEYFKTVITDQDETWIGSVLAFGAVMSGPAAGFAIERVGRRMSMLVLSVPFFLSWMLINIATNVPMIIIGRFLTGFFSGVFLIAAPIFTAEISDVSIRGAVGATFDMSSSAGILFIYVVGTYTTWRTQALICAAVPIFVFLLMLFIPESPAYLLEKGDPEKAKESLIRYKGAKNNPEYVLATLENMQQEVVESKAAESASFRDLLSRPVLVPVSISFMVFVFQVICGLDPILIYTVDIFKSTGGGAIDEYSSTVIFGVIDLVAGILAAFFVDRTGRRFLLLVSEAVMVLSLASLGIFFFLRGPALPITPGGVPVSSDESLLAWLPLTSLSIYILAYSVGLGPVGYLLMGEILPLRVKGLAGCILTSGKWLLSFVVTKFFADIIGVIGEAGCYWLFAGFCCIGLVFIFLFVPETNGKSLEDIQRTFRRRYSVENLSSEGSPLLRRPQASLNTALDSGSDGKDGQGSAKTQQGSYQSINPM</sequence>
<feature type="transmembrane region" description="Helical" evidence="7">
    <location>
        <begin position="316"/>
        <end position="340"/>
    </location>
</feature>
<dbReference type="InterPro" id="IPR036259">
    <property type="entry name" value="MFS_trans_sf"/>
</dbReference>
<keyword evidence="4 7" id="KW-0472">Membrane</keyword>
<evidence type="ECO:0000256" key="5">
    <source>
        <dbReference type="RuleBase" id="RU003346"/>
    </source>
</evidence>
<reference evidence="9 10" key="1">
    <citation type="submission" date="2024-08" db="EMBL/GenBank/DDBJ databases">
        <authorList>
            <person name="Cucini C."/>
            <person name="Frati F."/>
        </authorList>
    </citation>
    <scope>NUCLEOTIDE SEQUENCE [LARGE SCALE GENOMIC DNA]</scope>
</reference>
<accession>A0ABP1Q7R9</accession>
<dbReference type="InterPro" id="IPR005828">
    <property type="entry name" value="MFS_sugar_transport-like"/>
</dbReference>
<evidence type="ECO:0000256" key="7">
    <source>
        <dbReference type="SAM" id="Phobius"/>
    </source>
</evidence>
<comment type="caution">
    <text evidence="9">The sequence shown here is derived from an EMBL/GenBank/DDBJ whole genome shotgun (WGS) entry which is preliminary data.</text>
</comment>
<dbReference type="NCBIfam" id="TIGR00879">
    <property type="entry name" value="SP"/>
    <property type="match status" value="1"/>
</dbReference>
<dbReference type="PANTHER" id="PTHR48021">
    <property type="match status" value="1"/>
</dbReference>
<dbReference type="Pfam" id="PF00083">
    <property type="entry name" value="Sugar_tr"/>
    <property type="match status" value="1"/>
</dbReference>
<dbReference type="PROSITE" id="PS00216">
    <property type="entry name" value="SUGAR_TRANSPORT_1"/>
    <property type="match status" value="1"/>
</dbReference>
<feature type="transmembrane region" description="Helical" evidence="7">
    <location>
        <begin position="385"/>
        <end position="407"/>
    </location>
</feature>
<evidence type="ECO:0000256" key="1">
    <source>
        <dbReference type="ARBA" id="ARBA00004141"/>
    </source>
</evidence>
<dbReference type="PROSITE" id="PS00217">
    <property type="entry name" value="SUGAR_TRANSPORT_2"/>
    <property type="match status" value="1"/>
</dbReference>
<evidence type="ECO:0000256" key="3">
    <source>
        <dbReference type="ARBA" id="ARBA00022989"/>
    </source>
</evidence>
<feature type="transmembrane region" description="Helical" evidence="7">
    <location>
        <begin position="207"/>
        <end position="226"/>
    </location>
</feature>
<evidence type="ECO:0000256" key="6">
    <source>
        <dbReference type="SAM" id="MobiDB-lite"/>
    </source>
</evidence>
<name>A0ABP1Q7R9_9HEXA</name>
<feature type="compositionally biased region" description="Polar residues" evidence="6">
    <location>
        <begin position="573"/>
        <end position="586"/>
    </location>
</feature>
<feature type="transmembrane region" description="Helical" evidence="7">
    <location>
        <begin position="499"/>
        <end position="517"/>
    </location>
</feature>
<organism evidence="9 10">
    <name type="scientific">Orchesella dallaii</name>
    <dbReference type="NCBI Taxonomy" id="48710"/>
    <lineage>
        <taxon>Eukaryota</taxon>
        <taxon>Metazoa</taxon>
        <taxon>Ecdysozoa</taxon>
        <taxon>Arthropoda</taxon>
        <taxon>Hexapoda</taxon>
        <taxon>Collembola</taxon>
        <taxon>Entomobryomorpha</taxon>
        <taxon>Entomobryoidea</taxon>
        <taxon>Orchesellidae</taxon>
        <taxon>Orchesellinae</taxon>
        <taxon>Orchesella</taxon>
    </lineage>
</organism>
<evidence type="ECO:0000313" key="9">
    <source>
        <dbReference type="EMBL" id="CAL8092538.1"/>
    </source>
</evidence>
<dbReference type="Proteomes" id="UP001642540">
    <property type="component" value="Unassembled WGS sequence"/>
</dbReference>
<feature type="region of interest" description="Disordered" evidence="6">
    <location>
        <begin position="557"/>
        <end position="586"/>
    </location>
</feature>
<dbReference type="PRINTS" id="PR00171">
    <property type="entry name" value="SUGRTRNSPORT"/>
</dbReference>
<dbReference type="EMBL" id="CAXLJM020000025">
    <property type="protein sequence ID" value="CAL8092538.1"/>
    <property type="molecule type" value="Genomic_DNA"/>
</dbReference>
<protein>
    <recommendedName>
        <fullName evidence="8">Major facilitator superfamily (MFS) profile domain-containing protein</fullName>
    </recommendedName>
</protein>
<feature type="transmembrane region" description="Helical" evidence="7">
    <location>
        <begin position="360"/>
        <end position="378"/>
    </location>
</feature>
<feature type="transmembrane region" description="Helical" evidence="7">
    <location>
        <begin position="175"/>
        <end position="195"/>
    </location>
</feature>
<dbReference type="InterPro" id="IPR005829">
    <property type="entry name" value="Sugar_transporter_CS"/>
</dbReference>
<keyword evidence="10" id="KW-1185">Reference proteome</keyword>
<evidence type="ECO:0000256" key="2">
    <source>
        <dbReference type="ARBA" id="ARBA00022692"/>
    </source>
</evidence>
<feature type="transmembrane region" description="Helical" evidence="7">
    <location>
        <begin position="76"/>
        <end position="97"/>
    </location>
</feature>
<dbReference type="InterPro" id="IPR050549">
    <property type="entry name" value="MFS_Trehalose_Transporter"/>
</dbReference>
<evidence type="ECO:0000313" key="10">
    <source>
        <dbReference type="Proteomes" id="UP001642540"/>
    </source>
</evidence>
<comment type="subcellular location">
    <subcellularLocation>
        <location evidence="1">Membrane</location>
        <topology evidence="1">Multi-pass membrane protein</topology>
    </subcellularLocation>
</comment>
<keyword evidence="2 7" id="KW-0812">Transmembrane</keyword>
<dbReference type="InterPro" id="IPR020846">
    <property type="entry name" value="MFS_dom"/>
</dbReference>
<gene>
    <name evidence="9" type="ORF">ODALV1_LOCUS8251</name>
</gene>